<evidence type="ECO:0000256" key="1">
    <source>
        <dbReference type="SAM" id="MobiDB-lite"/>
    </source>
</evidence>
<comment type="caution">
    <text evidence="2">The sequence shown here is derived from an EMBL/GenBank/DDBJ whole genome shotgun (WGS) entry which is preliminary data.</text>
</comment>
<dbReference type="AlphaFoldDB" id="A0A426X6J2"/>
<gene>
    <name evidence="2" type="ORF">B296_00058023</name>
</gene>
<sequence length="100" mass="10912">MEPCSPPLYPFAAAAASFLCHHLSHLGAELSTRVDHGRRLPAARLSPLRVGLGGGASRARARSAEERVRPRSLSGLRGEGARRYGGVHCERIEQRDRPDF</sequence>
<dbReference type="EMBL" id="AMZH03025603">
    <property type="protein sequence ID" value="RRT35095.1"/>
    <property type="molecule type" value="Genomic_DNA"/>
</dbReference>
<protein>
    <submittedName>
        <fullName evidence="2">Uncharacterized protein</fullName>
    </submittedName>
</protein>
<reference evidence="2 3" key="1">
    <citation type="journal article" date="2014" name="Agronomy (Basel)">
        <title>A Draft Genome Sequence for Ensete ventricosum, the Drought-Tolerant Tree Against Hunger.</title>
        <authorList>
            <person name="Harrison J."/>
            <person name="Moore K.A."/>
            <person name="Paszkiewicz K."/>
            <person name="Jones T."/>
            <person name="Grant M."/>
            <person name="Ambacheew D."/>
            <person name="Muzemil S."/>
            <person name="Studholme D.J."/>
        </authorList>
    </citation>
    <scope>NUCLEOTIDE SEQUENCE [LARGE SCALE GENOMIC DNA]</scope>
</reference>
<organism evidence="2 3">
    <name type="scientific">Ensete ventricosum</name>
    <name type="common">Abyssinian banana</name>
    <name type="synonym">Musa ensete</name>
    <dbReference type="NCBI Taxonomy" id="4639"/>
    <lineage>
        <taxon>Eukaryota</taxon>
        <taxon>Viridiplantae</taxon>
        <taxon>Streptophyta</taxon>
        <taxon>Embryophyta</taxon>
        <taxon>Tracheophyta</taxon>
        <taxon>Spermatophyta</taxon>
        <taxon>Magnoliopsida</taxon>
        <taxon>Liliopsida</taxon>
        <taxon>Zingiberales</taxon>
        <taxon>Musaceae</taxon>
        <taxon>Ensete</taxon>
    </lineage>
</organism>
<name>A0A426X6J2_ENSVE</name>
<feature type="region of interest" description="Disordered" evidence="1">
    <location>
        <begin position="51"/>
        <end position="79"/>
    </location>
</feature>
<proteinExistence type="predicted"/>
<dbReference type="Proteomes" id="UP000287651">
    <property type="component" value="Unassembled WGS sequence"/>
</dbReference>
<accession>A0A426X6J2</accession>
<evidence type="ECO:0000313" key="2">
    <source>
        <dbReference type="EMBL" id="RRT35095.1"/>
    </source>
</evidence>
<evidence type="ECO:0000313" key="3">
    <source>
        <dbReference type="Proteomes" id="UP000287651"/>
    </source>
</evidence>